<sequence>MRILAVESDPFHQMMYRSSGRRGVVRSIILPFYKVKVDSLPDGITAFVATSDLQGRERDKRSNRLVGEAVAEELLLLQQLEEIPTVNFVVLAGDLYDYPECHKLGGTGDVTSVWNAFAQSFDSVVGVHGNHDAITEVDMAANTIVLDGNTTNLNSLTIGGVCGIIGRVERNQRKTEEQFKKSLENITSSKTDLVVLHQGPDDPINNQKGEPFIREHLENNGSSIVIFGHCHWDKPLIEIGDNQVLNVDNRVYIFTE</sequence>
<name>A0ABT5UG87_9GAMM</name>
<dbReference type="EMBL" id="JAPMOU010000062">
    <property type="protein sequence ID" value="MDE1465397.1"/>
    <property type="molecule type" value="Genomic_DNA"/>
</dbReference>
<accession>A0ABT5UG87</accession>
<protein>
    <submittedName>
        <fullName evidence="2">Metallophosphoesterase</fullName>
    </submittedName>
</protein>
<gene>
    <name evidence="2" type="ORF">ORQ98_25855</name>
</gene>
<dbReference type="Proteomes" id="UP001528823">
    <property type="component" value="Unassembled WGS sequence"/>
</dbReference>
<dbReference type="Pfam" id="PF00149">
    <property type="entry name" value="Metallophos"/>
    <property type="match status" value="1"/>
</dbReference>
<dbReference type="InterPro" id="IPR004843">
    <property type="entry name" value="Calcineurin-like_PHP"/>
</dbReference>
<dbReference type="InterPro" id="IPR029052">
    <property type="entry name" value="Metallo-depent_PP-like"/>
</dbReference>
<evidence type="ECO:0000259" key="1">
    <source>
        <dbReference type="Pfam" id="PF00149"/>
    </source>
</evidence>
<proteinExistence type="predicted"/>
<dbReference type="SUPFAM" id="SSF56300">
    <property type="entry name" value="Metallo-dependent phosphatases"/>
    <property type="match status" value="1"/>
</dbReference>
<dbReference type="RefSeq" id="WP_274691705.1">
    <property type="nucleotide sequence ID" value="NZ_JAPMOU010000062.1"/>
</dbReference>
<organism evidence="2 3">
    <name type="scientific">Spartinivicinus poritis</name>
    <dbReference type="NCBI Taxonomy" id="2994640"/>
    <lineage>
        <taxon>Bacteria</taxon>
        <taxon>Pseudomonadati</taxon>
        <taxon>Pseudomonadota</taxon>
        <taxon>Gammaproteobacteria</taxon>
        <taxon>Oceanospirillales</taxon>
        <taxon>Zooshikellaceae</taxon>
        <taxon>Spartinivicinus</taxon>
    </lineage>
</organism>
<keyword evidence="3" id="KW-1185">Reference proteome</keyword>
<dbReference type="Gene3D" id="3.60.21.10">
    <property type="match status" value="1"/>
</dbReference>
<evidence type="ECO:0000313" key="3">
    <source>
        <dbReference type="Proteomes" id="UP001528823"/>
    </source>
</evidence>
<evidence type="ECO:0000313" key="2">
    <source>
        <dbReference type="EMBL" id="MDE1465397.1"/>
    </source>
</evidence>
<reference evidence="2 3" key="1">
    <citation type="submission" date="2022-11" db="EMBL/GenBank/DDBJ databases">
        <title>Spartinivicinus poritis sp. nov., isolated from scleractinian coral Porites lutea.</title>
        <authorList>
            <person name="Zhang G."/>
            <person name="Cai L."/>
            <person name="Wei Q."/>
        </authorList>
    </citation>
    <scope>NUCLEOTIDE SEQUENCE [LARGE SCALE GENOMIC DNA]</scope>
    <source>
        <strain evidence="2 3">A2-2</strain>
    </source>
</reference>
<comment type="caution">
    <text evidence="2">The sequence shown here is derived from an EMBL/GenBank/DDBJ whole genome shotgun (WGS) entry which is preliminary data.</text>
</comment>
<feature type="domain" description="Calcineurin-like phosphoesterase" evidence="1">
    <location>
        <begin position="47"/>
        <end position="232"/>
    </location>
</feature>